<dbReference type="FunFam" id="3.30.70.20:FF:000035">
    <property type="entry name" value="Iron hydrogenase 1"/>
    <property type="match status" value="1"/>
</dbReference>
<keyword evidence="2" id="KW-0479">Metal-binding</keyword>
<evidence type="ECO:0000313" key="10">
    <source>
        <dbReference type="Proteomes" id="UP000711995"/>
    </source>
</evidence>
<dbReference type="Pfam" id="PF02256">
    <property type="entry name" value="Fe_hyd_SSU"/>
    <property type="match status" value="1"/>
</dbReference>
<dbReference type="InterPro" id="IPR036991">
    <property type="entry name" value="Fe_hydrogenase_ssu_sf"/>
</dbReference>
<dbReference type="GO" id="GO:0005506">
    <property type="term" value="F:iron ion binding"/>
    <property type="evidence" value="ECO:0007669"/>
    <property type="project" value="InterPro"/>
</dbReference>
<evidence type="ECO:0000259" key="6">
    <source>
        <dbReference type="PROSITE" id="PS51085"/>
    </source>
</evidence>
<dbReference type="SMART" id="SM00902">
    <property type="entry name" value="Fe_hyd_SSU"/>
    <property type="match status" value="1"/>
</dbReference>
<evidence type="ECO:0000256" key="4">
    <source>
        <dbReference type="ARBA" id="ARBA00023004"/>
    </source>
</evidence>
<dbReference type="SUPFAM" id="SSF54862">
    <property type="entry name" value="4Fe-4S ferredoxins"/>
    <property type="match status" value="1"/>
</dbReference>
<dbReference type="InterPro" id="IPR004108">
    <property type="entry name" value="Fe_hydrogenase_lsu_C"/>
</dbReference>
<dbReference type="PROSITE" id="PS51379">
    <property type="entry name" value="4FE4S_FER_2"/>
    <property type="match status" value="1"/>
</dbReference>
<dbReference type="AlphaFoldDB" id="A0A968GAW5"/>
<dbReference type="InterPro" id="IPR050340">
    <property type="entry name" value="Cytosolic_Fe-S_CAF"/>
</dbReference>
<dbReference type="RefSeq" id="WP_167700589.1">
    <property type="nucleotide sequence ID" value="NZ_CP118174.1"/>
</dbReference>
<evidence type="ECO:0000259" key="8">
    <source>
        <dbReference type="PROSITE" id="PS51839"/>
    </source>
</evidence>
<dbReference type="InterPro" id="IPR036010">
    <property type="entry name" value="2Fe-2S_ferredoxin-like_sf"/>
</dbReference>
<comment type="caution">
    <text evidence="9">The sequence shown here is derived from an EMBL/GenBank/DDBJ whole genome shotgun (WGS) entry which is preliminary data.</text>
</comment>
<evidence type="ECO:0000256" key="2">
    <source>
        <dbReference type="ARBA" id="ARBA00022723"/>
    </source>
</evidence>
<feature type="domain" description="4Fe-4S ferredoxin-type" evidence="7">
    <location>
        <begin position="181"/>
        <end position="210"/>
    </location>
</feature>
<feature type="domain" description="2Fe-2S ferredoxin-type" evidence="6">
    <location>
        <begin position="3"/>
        <end position="81"/>
    </location>
</feature>
<organism evidence="9 10">
    <name type="scientific">Entomospira entomophila</name>
    <dbReference type="NCBI Taxonomy" id="2719988"/>
    <lineage>
        <taxon>Bacteria</taxon>
        <taxon>Pseudomonadati</taxon>
        <taxon>Spirochaetota</taxon>
        <taxon>Spirochaetia</taxon>
        <taxon>Spirochaetales</taxon>
        <taxon>Spirochaetaceae</taxon>
        <taxon>Entomospira</taxon>
    </lineage>
</organism>
<proteinExistence type="predicted"/>
<dbReference type="Gene3D" id="4.10.260.20">
    <property type="entry name" value="Iron hydrogenase, small subunit"/>
    <property type="match status" value="1"/>
</dbReference>
<dbReference type="Gene3D" id="3.40.950.10">
    <property type="entry name" value="Fe-only Hydrogenase (Larger Subunit), Chain L, domain 3"/>
    <property type="match status" value="1"/>
</dbReference>
<feature type="domain" description="4Fe-4S His(Cys)3-ligated-type" evidence="8">
    <location>
        <begin position="80"/>
        <end position="119"/>
    </location>
</feature>
<dbReference type="InterPro" id="IPR013352">
    <property type="entry name" value="Fe_hydrogenase_subset"/>
</dbReference>
<dbReference type="NCBIfam" id="TIGR02512">
    <property type="entry name" value="FeFe_hydrog_A"/>
    <property type="match status" value="1"/>
</dbReference>
<name>A0A968GAW5_9SPIO</name>
<evidence type="ECO:0000313" key="9">
    <source>
        <dbReference type="EMBL" id="NIZ41005.1"/>
    </source>
</evidence>
<dbReference type="InterPro" id="IPR019574">
    <property type="entry name" value="NADH_UbQ_OxRdtase_Gsu_4Fe4S-bd"/>
</dbReference>
<dbReference type="InterPro" id="IPR001041">
    <property type="entry name" value="2Fe-2S_ferredoxin-type"/>
</dbReference>
<dbReference type="GO" id="GO:0051539">
    <property type="term" value="F:4 iron, 4 sulfur cluster binding"/>
    <property type="evidence" value="ECO:0007669"/>
    <property type="project" value="UniProtKB-KW"/>
</dbReference>
<accession>A0A968GAW5</accession>
<dbReference type="GO" id="GO:0008901">
    <property type="term" value="F:ferredoxin hydrogenase activity"/>
    <property type="evidence" value="ECO:0007669"/>
    <property type="project" value="InterPro"/>
</dbReference>
<dbReference type="SMART" id="SM00929">
    <property type="entry name" value="NADH-G_4Fe-4S_3"/>
    <property type="match status" value="1"/>
</dbReference>
<evidence type="ECO:0000256" key="1">
    <source>
        <dbReference type="ARBA" id="ARBA00022485"/>
    </source>
</evidence>
<dbReference type="SUPFAM" id="SSF54292">
    <property type="entry name" value="2Fe-2S ferredoxin-like"/>
    <property type="match status" value="1"/>
</dbReference>
<sequence>MSQNITVKINNIEVTLPAGSTILKAAETAGFKVPTLCYHPDVHATGSCGICVVKMENGKMVRSCNMKAIDGKSYITHDEDLHRLRRTLLSEILAEHPQDCLVCRRSGSCELQTLAAEFNIRKNTIPRRVQTGPIDRSCAVVMDMKYCIHCLRCVSVCSKQQNVGALELVGKGRDSRIRPVGGGTLADSPCVKCGQCVAHCPVNALKENEAFDPLRVALVDPNLYTTVQIAPAVRVSLGEEFGFGVGENVAGKIYAALRRLGFNAIFDTSFGADMTIMEEATELLHRLQNNNSLPLITTCCPSWVVYLERFYADMIPHFSSCKSPMMMTGLLTKRYYADKKNLDPKNIFNVAIMPCTSKKEEIDRKELAQADGLEDVDLVLTTRELARMIRQAGIDFANLPAEEPDSLLGEFSGAGLIFGATGGVMEAALRTASVLSGGKLDKLEFESIRGLDDIKETKITIDGKEVRIVVTHGLVNVQYVLDKIRESKLNNEETPWHFIEVMACKGGCVSGGGQSYSSEEHVRERRAKGLYHDDANLPLRMSHENPAIKEIYEYFLDAPGSHKAHELLHTHYTPKPIK</sequence>
<dbReference type="Pfam" id="PF13510">
    <property type="entry name" value="Fer2_4"/>
    <property type="match status" value="1"/>
</dbReference>
<keyword evidence="1" id="KW-0004">4Fe-4S</keyword>
<dbReference type="InterPro" id="IPR017900">
    <property type="entry name" value="4Fe4S_Fe_S_CS"/>
</dbReference>
<gene>
    <name evidence="9" type="ORF">HCT14_05755</name>
</gene>
<dbReference type="SUPFAM" id="SSF53920">
    <property type="entry name" value="Fe-only hydrogenase"/>
    <property type="match status" value="1"/>
</dbReference>
<dbReference type="Gene3D" id="3.40.50.1780">
    <property type="match status" value="1"/>
</dbReference>
<dbReference type="Pfam" id="PF02906">
    <property type="entry name" value="Fe_hyd_lg_C"/>
    <property type="match status" value="1"/>
</dbReference>
<dbReference type="Pfam" id="PF12838">
    <property type="entry name" value="Fer4_7"/>
    <property type="match status" value="1"/>
</dbReference>
<evidence type="ECO:0000256" key="5">
    <source>
        <dbReference type="ARBA" id="ARBA00023014"/>
    </source>
</evidence>
<dbReference type="Gene3D" id="3.30.70.20">
    <property type="match status" value="1"/>
</dbReference>
<protein>
    <submittedName>
        <fullName evidence="9">2Fe-2S iron-sulfur cluster binding domain-containing protein</fullName>
    </submittedName>
</protein>
<dbReference type="Proteomes" id="UP000711995">
    <property type="component" value="Unassembled WGS sequence"/>
</dbReference>
<dbReference type="InterPro" id="IPR009016">
    <property type="entry name" value="Fe_hydrogenase"/>
</dbReference>
<dbReference type="InterPro" id="IPR017896">
    <property type="entry name" value="4Fe4S_Fe-S-bd"/>
</dbReference>
<keyword evidence="10" id="KW-1185">Reference proteome</keyword>
<dbReference type="Pfam" id="PF10588">
    <property type="entry name" value="NADH-G_4Fe-4S_3"/>
    <property type="match status" value="1"/>
</dbReference>
<evidence type="ECO:0000256" key="3">
    <source>
        <dbReference type="ARBA" id="ARBA00022737"/>
    </source>
</evidence>
<dbReference type="InterPro" id="IPR003149">
    <property type="entry name" value="Fe_hydrogenase_ssu"/>
</dbReference>
<dbReference type="Gene3D" id="3.10.20.740">
    <property type="match status" value="1"/>
</dbReference>
<keyword evidence="3" id="KW-0677">Repeat</keyword>
<dbReference type="PROSITE" id="PS51839">
    <property type="entry name" value="4FE4S_HC3"/>
    <property type="match status" value="1"/>
</dbReference>
<dbReference type="PROSITE" id="PS51085">
    <property type="entry name" value="2FE2S_FER_2"/>
    <property type="match status" value="1"/>
</dbReference>
<dbReference type="PANTHER" id="PTHR11615">
    <property type="entry name" value="NITRATE, FORMATE, IRON DEHYDROGENASE"/>
    <property type="match status" value="1"/>
</dbReference>
<dbReference type="EMBL" id="JAATLJ010000001">
    <property type="protein sequence ID" value="NIZ41005.1"/>
    <property type="molecule type" value="Genomic_DNA"/>
</dbReference>
<dbReference type="PROSITE" id="PS00198">
    <property type="entry name" value="4FE4S_FER_1"/>
    <property type="match status" value="1"/>
</dbReference>
<keyword evidence="4" id="KW-0408">Iron</keyword>
<dbReference type="CDD" id="cd00207">
    <property type="entry name" value="fer2"/>
    <property type="match status" value="1"/>
</dbReference>
<evidence type="ECO:0000259" key="7">
    <source>
        <dbReference type="PROSITE" id="PS51379"/>
    </source>
</evidence>
<reference evidence="9 10" key="1">
    <citation type="submission" date="2020-03" db="EMBL/GenBank/DDBJ databases">
        <title>Spirochaetal bacteria isolated from arthropods constitute a novel genus Entomospira genus novum within the order Spirochaetales.</title>
        <authorList>
            <person name="Grana-Miraglia L."/>
            <person name="Sikutova S."/>
            <person name="Fingerle V."/>
            <person name="Sing A."/>
            <person name="Castillo-Ramirez S."/>
            <person name="Margos G."/>
            <person name="Rudolf I."/>
        </authorList>
    </citation>
    <scope>NUCLEOTIDE SEQUENCE [LARGE SCALE GENOMIC DNA]</scope>
    <source>
        <strain evidence="9 10">BR193</strain>
    </source>
</reference>
<keyword evidence="5" id="KW-0411">Iron-sulfur</keyword>